<evidence type="ECO:0000256" key="7">
    <source>
        <dbReference type="ARBA" id="ARBA00023136"/>
    </source>
</evidence>
<protein>
    <submittedName>
        <fullName evidence="11">Tripartite ATP-independent periplasmic transporter DctQ component</fullName>
    </submittedName>
</protein>
<dbReference type="PANTHER" id="PTHR35011">
    <property type="entry name" value="2,3-DIKETO-L-GULONATE TRAP TRANSPORTER SMALL PERMEASE PROTEIN YIAM"/>
    <property type="match status" value="1"/>
</dbReference>
<dbReference type="AlphaFoldDB" id="F6DN73"/>
<comment type="subcellular location">
    <subcellularLocation>
        <location evidence="1">Cell inner membrane</location>
        <topology evidence="1">Multi-pass membrane protein</topology>
    </subcellularLocation>
</comment>
<evidence type="ECO:0000259" key="10">
    <source>
        <dbReference type="Pfam" id="PF04290"/>
    </source>
</evidence>
<evidence type="ECO:0000256" key="2">
    <source>
        <dbReference type="ARBA" id="ARBA00022448"/>
    </source>
</evidence>
<accession>F6DN73</accession>
<keyword evidence="6 9" id="KW-1133">Transmembrane helix</keyword>
<evidence type="ECO:0000256" key="8">
    <source>
        <dbReference type="ARBA" id="ARBA00038436"/>
    </source>
</evidence>
<keyword evidence="7 9" id="KW-0472">Membrane</keyword>
<evidence type="ECO:0000313" key="11">
    <source>
        <dbReference type="EMBL" id="AEG60662.1"/>
    </source>
</evidence>
<dbReference type="GO" id="GO:0015740">
    <property type="term" value="P:C4-dicarboxylate transport"/>
    <property type="evidence" value="ECO:0007669"/>
    <property type="project" value="TreeGrafter"/>
</dbReference>
<evidence type="ECO:0000256" key="5">
    <source>
        <dbReference type="ARBA" id="ARBA00022692"/>
    </source>
</evidence>
<evidence type="ECO:0000256" key="1">
    <source>
        <dbReference type="ARBA" id="ARBA00004429"/>
    </source>
</evidence>
<evidence type="ECO:0000256" key="9">
    <source>
        <dbReference type="SAM" id="Phobius"/>
    </source>
</evidence>
<evidence type="ECO:0000256" key="4">
    <source>
        <dbReference type="ARBA" id="ARBA00022519"/>
    </source>
</evidence>
<dbReference type="KEGG" id="dru:Desru_2421"/>
<keyword evidence="2" id="KW-0813">Transport</keyword>
<reference evidence="11 12" key="2">
    <citation type="journal article" date="2012" name="Stand. Genomic Sci.">
        <title>Complete genome sequence of the sulfate-reducing firmicute Desulfotomaculum ruminis type strain (DL(T)).</title>
        <authorList>
            <person name="Spring S."/>
            <person name="Visser M."/>
            <person name="Lu M."/>
            <person name="Copeland A."/>
            <person name="Lapidus A."/>
            <person name="Lucas S."/>
            <person name="Cheng J.F."/>
            <person name="Han C."/>
            <person name="Tapia R."/>
            <person name="Goodwin L.A."/>
            <person name="Pitluck S."/>
            <person name="Ivanova N."/>
            <person name="Land M."/>
            <person name="Hauser L."/>
            <person name="Larimer F."/>
            <person name="Rohde M."/>
            <person name="Goker M."/>
            <person name="Detter J.C."/>
            <person name="Kyrpides N.C."/>
            <person name="Woyke T."/>
            <person name="Schaap P.J."/>
            <person name="Plugge C.M."/>
            <person name="Muyzer G."/>
            <person name="Kuever J."/>
            <person name="Pereira I.A."/>
            <person name="Parshina S.N."/>
            <person name="Bernier-Latmani R."/>
            <person name="Stams A.J."/>
            <person name="Klenk H.P."/>
        </authorList>
    </citation>
    <scope>NUCLEOTIDE SEQUENCE [LARGE SCALE GENOMIC DNA]</scope>
    <source>
        <strain evidence="12">ATCC 23193 / DSM 2154 / NCIB 8452 / DL</strain>
    </source>
</reference>
<feature type="transmembrane region" description="Helical" evidence="9">
    <location>
        <begin position="131"/>
        <end position="152"/>
    </location>
</feature>
<dbReference type="STRING" id="696281.Desru_2421"/>
<name>F6DN73_DESRL</name>
<feature type="transmembrane region" description="Helical" evidence="9">
    <location>
        <begin position="90"/>
        <end position="111"/>
    </location>
</feature>
<dbReference type="InterPro" id="IPR055348">
    <property type="entry name" value="DctQ"/>
</dbReference>
<organism evidence="11 12">
    <name type="scientific">Desulforamulus ruminis (strain ATCC 23193 / DSM 2154 / NCIMB 8452 / DL)</name>
    <name type="common">Desulfotomaculum ruminis</name>
    <dbReference type="NCBI Taxonomy" id="696281"/>
    <lineage>
        <taxon>Bacteria</taxon>
        <taxon>Bacillati</taxon>
        <taxon>Bacillota</taxon>
        <taxon>Clostridia</taxon>
        <taxon>Eubacteriales</taxon>
        <taxon>Peptococcaceae</taxon>
        <taxon>Desulforamulus</taxon>
    </lineage>
</organism>
<keyword evidence="3" id="KW-1003">Cell membrane</keyword>
<keyword evidence="5 9" id="KW-0812">Transmembrane</keyword>
<dbReference type="eggNOG" id="COG3090">
    <property type="taxonomic scope" value="Bacteria"/>
</dbReference>
<reference evidence="12" key="1">
    <citation type="submission" date="2011-05" db="EMBL/GenBank/DDBJ databases">
        <title>Complete sequence of Desulfotomaculum ruminis DSM 2154.</title>
        <authorList>
            <person name="Lucas S."/>
            <person name="Copeland A."/>
            <person name="Lapidus A."/>
            <person name="Cheng J.-F."/>
            <person name="Goodwin L."/>
            <person name="Pitluck S."/>
            <person name="Lu M."/>
            <person name="Detter J.C."/>
            <person name="Han C."/>
            <person name="Tapia R."/>
            <person name="Land M."/>
            <person name="Hauser L."/>
            <person name="Kyrpides N."/>
            <person name="Ivanova N."/>
            <person name="Mikhailova N."/>
            <person name="Pagani I."/>
            <person name="Stams A.J.M."/>
            <person name="Plugge C.M."/>
            <person name="Muyzer G."/>
            <person name="Kuever J."/>
            <person name="Parshina S.N."/>
            <person name="Ivanova A.E."/>
            <person name="Nazina T.N."/>
            <person name="Brambilla E."/>
            <person name="Spring S."/>
            <person name="Klenk H.-P."/>
            <person name="Woyke T."/>
        </authorList>
    </citation>
    <scope>NUCLEOTIDE SEQUENCE [LARGE SCALE GENOMIC DNA]</scope>
    <source>
        <strain evidence="12">ATCC 23193 / DSM 2154 / NCIB 8452 / DL</strain>
    </source>
</reference>
<dbReference type="EMBL" id="CP002780">
    <property type="protein sequence ID" value="AEG60662.1"/>
    <property type="molecule type" value="Genomic_DNA"/>
</dbReference>
<dbReference type="Pfam" id="PF04290">
    <property type="entry name" value="DctQ"/>
    <property type="match status" value="1"/>
</dbReference>
<feature type="transmembrane region" description="Helical" evidence="9">
    <location>
        <begin position="21"/>
        <end position="41"/>
    </location>
</feature>
<dbReference type="OrthoDB" id="9814265at2"/>
<evidence type="ECO:0000256" key="3">
    <source>
        <dbReference type="ARBA" id="ARBA00022475"/>
    </source>
</evidence>
<proteinExistence type="inferred from homology"/>
<comment type="similarity">
    <text evidence="8">Belongs to the TRAP transporter small permease family.</text>
</comment>
<evidence type="ECO:0000256" key="6">
    <source>
        <dbReference type="ARBA" id="ARBA00022989"/>
    </source>
</evidence>
<dbReference type="Proteomes" id="UP000009234">
    <property type="component" value="Chromosome"/>
</dbReference>
<dbReference type="PANTHER" id="PTHR35011:SF2">
    <property type="entry name" value="2,3-DIKETO-L-GULONATE TRAP TRANSPORTER SMALL PERMEASE PROTEIN YIAM"/>
    <property type="match status" value="1"/>
</dbReference>
<keyword evidence="12" id="KW-1185">Reference proteome</keyword>
<evidence type="ECO:0000313" key="12">
    <source>
        <dbReference type="Proteomes" id="UP000009234"/>
    </source>
</evidence>
<keyword evidence="4" id="KW-0997">Cell inner membrane</keyword>
<feature type="domain" description="Tripartite ATP-independent periplasmic transporters DctQ component" evidence="10">
    <location>
        <begin position="27"/>
        <end position="155"/>
    </location>
</feature>
<dbReference type="InterPro" id="IPR007387">
    <property type="entry name" value="TRAP_DctQ"/>
</dbReference>
<dbReference type="GO" id="GO:0005886">
    <property type="term" value="C:plasma membrane"/>
    <property type="evidence" value="ECO:0007669"/>
    <property type="project" value="UniProtKB-SubCell"/>
</dbReference>
<dbReference type="RefSeq" id="WP_013842418.1">
    <property type="nucleotide sequence ID" value="NC_015589.1"/>
</dbReference>
<sequence>MSESTSKITRGVYKFIDYMMFLSLAGMVLLVFINAFLRYLFEQTIVSSEELSRYLFVWTIFLGTITAYKDNQHIGVDLITSRLKGVPKKVVDLAGYILVLIAVGVMLSGGLGFTKIAMSTLGPATGIPFSFISASYVLAAVMIGFITIGKIIKLCKGE</sequence>
<dbReference type="HOGENOM" id="CLU_086356_9_0_9"/>
<dbReference type="GO" id="GO:0022857">
    <property type="term" value="F:transmembrane transporter activity"/>
    <property type="evidence" value="ECO:0007669"/>
    <property type="project" value="TreeGrafter"/>
</dbReference>
<gene>
    <name evidence="11" type="ordered locus">Desru_2421</name>
</gene>